<dbReference type="EMBL" id="JAEVFJ010000043">
    <property type="protein sequence ID" value="KAH8086005.1"/>
    <property type="molecule type" value="Genomic_DNA"/>
</dbReference>
<dbReference type="FunFam" id="1.20.930.70:FF:000001">
    <property type="entry name" value="Fatty acid synthase beta subunit dehydratase"/>
    <property type="match status" value="1"/>
</dbReference>
<feature type="domain" description="Fatty acid synthase meander beta sheet" evidence="4">
    <location>
        <begin position="333"/>
        <end position="479"/>
    </location>
</feature>
<dbReference type="GO" id="GO:0004318">
    <property type="term" value="F:enoyl-[acyl-carrier-protein] reductase (NADH) activity"/>
    <property type="evidence" value="ECO:0007669"/>
    <property type="project" value="InterPro"/>
</dbReference>
<dbReference type="GO" id="GO:0019171">
    <property type="term" value="F:(3R)-hydroxyacyl-[acyl-carrier-protein] dehydratase activity"/>
    <property type="evidence" value="ECO:0007669"/>
    <property type="project" value="InterPro"/>
</dbReference>
<dbReference type="InterPro" id="IPR013565">
    <property type="entry name" value="Fas1/AflB-like_central"/>
</dbReference>
<dbReference type="PRINTS" id="PR01483">
    <property type="entry name" value="FASYNTHASE"/>
</dbReference>
<sequence length="721" mass="80959">MPFDGFILASRVMVAKEAHSSPGVKDLIVAAKGVDDAQWEGTYAKETGGILTVRSELGEPIHKVANRAVKLWKEFDNTVFNLPKEKRAAWLAERKSEVIAKLNKDFSKPWFGWEKDGRVVEDIADMTYEEVVLRMIRLMYVGHEERWIDVSLRNLTGDWLRRVEERFAGVNGGGPKPSILQSYTSLDKPTNVVQDFFKKYPAATEQLLASEDKAYFLAISQRPGQKPAPFIPILDANFEAWFKKDSLWAAEDLEAVFDQDPQHFRILQGPVAVKHAVVKDEPIKDLLGNIVTHLAQKLLERSYGGDISKVPSIDYLGARPLPLPETIAAELGTVPETSLWLETLAGPRLDWVRALLITPNVVQGSNYVDNPMRRLFAPRPNQRAVVETTSDGVPTSLILYGSARSFGEHKSDFKAVEAHFNAAKSQIDLTLYEDREDASVPLFLHFEYKPSQGFAPMHKVAGERNTRIKDFYWRLRFGDNETLPTNLNVCDTFAGPEVTIDAVEVEDFCSVIENQGEAFKTTRNAEVQPPMDFAIVMGWQAIMNSGDVCRNEGHIQSVVITDACKAVKVKGTIFCNGKPVVEVVSAFLYRGRFRDFENTFKVIEEPTTSYNVAFVGMVLPGDELKVNIKHTSPCTPAIWSSRLRPLTSAADGTAEIAQLEASTVYVFTGQDSQEPGMDMELYNRRVLHTRLRRRRSLQLGSVLFTLVCSNTSIYYYICTLM</sequence>
<keyword evidence="2" id="KW-1133">Transmembrane helix</keyword>
<keyword evidence="2" id="KW-0472">Membrane</keyword>
<dbReference type="AlphaFoldDB" id="A0A8K0UFQ4"/>
<reference evidence="5" key="1">
    <citation type="journal article" date="2021" name="New Phytol.">
        <title>Evolutionary innovations through gain and loss of genes in the ectomycorrhizal Boletales.</title>
        <authorList>
            <person name="Wu G."/>
            <person name="Miyauchi S."/>
            <person name="Morin E."/>
            <person name="Kuo A."/>
            <person name="Drula E."/>
            <person name="Varga T."/>
            <person name="Kohler A."/>
            <person name="Feng B."/>
            <person name="Cao Y."/>
            <person name="Lipzen A."/>
            <person name="Daum C."/>
            <person name="Hundley H."/>
            <person name="Pangilinan J."/>
            <person name="Johnson J."/>
            <person name="Barry K."/>
            <person name="LaButti K."/>
            <person name="Ng V."/>
            <person name="Ahrendt S."/>
            <person name="Min B."/>
            <person name="Choi I.G."/>
            <person name="Park H."/>
            <person name="Plett J.M."/>
            <person name="Magnuson J."/>
            <person name="Spatafora J.W."/>
            <person name="Nagy L.G."/>
            <person name="Henrissat B."/>
            <person name="Grigoriev I.V."/>
            <person name="Yang Z.L."/>
            <person name="Xu J."/>
            <person name="Martin F.M."/>
        </authorList>
    </citation>
    <scope>NUCLEOTIDE SEQUENCE</scope>
    <source>
        <strain evidence="5">KKN 215</strain>
    </source>
</reference>
<keyword evidence="6" id="KW-1185">Reference proteome</keyword>
<feature type="domain" description="Fatty acid synthase beta subunit AflB /Fas1-like central" evidence="3">
    <location>
        <begin position="1"/>
        <end position="287"/>
    </location>
</feature>
<protein>
    <submittedName>
        <fullName evidence="5">Uncharacterized protein</fullName>
    </submittedName>
</protein>
<dbReference type="PANTHER" id="PTHR10982:SF21">
    <property type="entry name" value="FATTY ACID SYNTHASE SUBUNIT BETA"/>
    <property type="match status" value="1"/>
</dbReference>
<dbReference type="Pfam" id="PF17951">
    <property type="entry name" value="FAS_meander"/>
    <property type="match status" value="1"/>
</dbReference>
<gene>
    <name evidence="5" type="ORF">BXZ70DRAFT_1011826</name>
</gene>
<dbReference type="InterPro" id="IPR050830">
    <property type="entry name" value="Fungal_FAS"/>
</dbReference>
<dbReference type="Gene3D" id="1.20.930.70">
    <property type="match status" value="1"/>
</dbReference>
<evidence type="ECO:0000313" key="5">
    <source>
        <dbReference type="EMBL" id="KAH8086005.1"/>
    </source>
</evidence>
<organism evidence="5 6">
    <name type="scientific">Cristinia sonorae</name>
    <dbReference type="NCBI Taxonomy" id="1940300"/>
    <lineage>
        <taxon>Eukaryota</taxon>
        <taxon>Fungi</taxon>
        <taxon>Dikarya</taxon>
        <taxon>Basidiomycota</taxon>
        <taxon>Agaricomycotina</taxon>
        <taxon>Agaricomycetes</taxon>
        <taxon>Agaricomycetidae</taxon>
        <taxon>Agaricales</taxon>
        <taxon>Pleurotineae</taxon>
        <taxon>Stephanosporaceae</taxon>
        <taxon>Cristinia</taxon>
    </lineage>
</organism>
<dbReference type="InterPro" id="IPR040883">
    <property type="entry name" value="FAS_meander"/>
</dbReference>
<dbReference type="GO" id="GO:0005835">
    <property type="term" value="C:fatty acid synthase complex"/>
    <property type="evidence" value="ECO:0007669"/>
    <property type="project" value="InterPro"/>
</dbReference>
<evidence type="ECO:0000256" key="2">
    <source>
        <dbReference type="SAM" id="Phobius"/>
    </source>
</evidence>
<dbReference type="OrthoDB" id="4251012at2759"/>
<dbReference type="Gene3D" id="3.10.129.10">
    <property type="entry name" value="Hotdog Thioesterase"/>
    <property type="match status" value="1"/>
</dbReference>
<accession>A0A8K0UFQ4</accession>
<evidence type="ECO:0000313" key="6">
    <source>
        <dbReference type="Proteomes" id="UP000813824"/>
    </source>
</evidence>
<dbReference type="PANTHER" id="PTHR10982">
    <property type="entry name" value="MALONYL COA-ACYL CARRIER PROTEIN TRANSACYLASE"/>
    <property type="match status" value="1"/>
</dbReference>
<keyword evidence="2" id="KW-0812">Transmembrane</keyword>
<evidence type="ECO:0000256" key="1">
    <source>
        <dbReference type="ARBA" id="ARBA00022679"/>
    </source>
</evidence>
<keyword evidence="1" id="KW-0808">Transferase</keyword>
<evidence type="ECO:0000259" key="3">
    <source>
        <dbReference type="Pfam" id="PF08354"/>
    </source>
</evidence>
<dbReference type="Proteomes" id="UP000813824">
    <property type="component" value="Unassembled WGS sequence"/>
</dbReference>
<dbReference type="InterPro" id="IPR003965">
    <property type="entry name" value="Fatty_acid_synthase"/>
</dbReference>
<comment type="caution">
    <text evidence="5">The sequence shown here is derived from an EMBL/GenBank/DDBJ whole genome shotgun (WGS) entry which is preliminary data.</text>
</comment>
<name>A0A8K0UFQ4_9AGAR</name>
<proteinExistence type="predicted"/>
<evidence type="ECO:0000259" key="4">
    <source>
        <dbReference type="Pfam" id="PF17951"/>
    </source>
</evidence>
<dbReference type="GO" id="GO:0004312">
    <property type="term" value="F:fatty acid synthase activity"/>
    <property type="evidence" value="ECO:0007669"/>
    <property type="project" value="InterPro"/>
</dbReference>
<dbReference type="GO" id="GO:0006633">
    <property type="term" value="P:fatty acid biosynthetic process"/>
    <property type="evidence" value="ECO:0007669"/>
    <property type="project" value="InterPro"/>
</dbReference>
<dbReference type="Gene3D" id="3.30.1120.100">
    <property type="match status" value="1"/>
</dbReference>
<feature type="transmembrane region" description="Helical" evidence="2">
    <location>
        <begin position="697"/>
        <end position="717"/>
    </location>
</feature>
<dbReference type="Pfam" id="PF08354">
    <property type="entry name" value="Fas1-AflB-like_hel"/>
    <property type="match status" value="1"/>
</dbReference>